<dbReference type="AlphaFoldDB" id="A0A0A9ENM5"/>
<sequence>MHTHKAHPFPLPSDQTVPLPPLSSLPCTAPKSCSCTTHHLASALAPSARGRTSRPCPHCQPSRNNQCIHCTTQYPARGSSPSPHPPAPARPPRAPHGPTPSPES</sequence>
<organism evidence="2">
    <name type="scientific">Arundo donax</name>
    <name type="common">Giant reed</name>
    <name type="synonym">Donax arundinaceus</name>
    <dbReference type="NCBI Taxonomy" id="35708"/>
    <lineage>
        <taxon>Eukaryota</taxon>
        <taxon>Viridiplantae</taxon>
        <taxon>Streptophyta</taxon>
        <taxon>Embryophyta</taxon>
        <taxon>Tracheophyta</taxon>
        <taxon>Spermatophyta</taxon>
        <taxon>Magnoliopsida</taxon>
        <taxon>Liliopsida</taxon>
        <taxon>Poales</taxon>
        <taxon>Poaceae</taxon>
        <taxon>PACMAD clade</taxon>
        <taxon>Arundinoideae</taxon>
        <taxon>Arundineae</taxon>
        <taxon>Arundo</taxon>
    </lineage>
</organism>
<proteinExistence type="predicted"/>
<dbReference type="EMBL" id="GBRH01196189">
    <property type="protein sequence ID" value="JAE01707.1"/>
    <property type="molecule type" value="Transcribed_RNA"/>
</dbReference>
<accession>A0A0A9ENM5</accession>
<feature type="compositionally biased region" description="Polar residues" evidence="1">
    <location>
        <begin position="61"/>
        <end position="74"/>
    </location>
</feature>
<feature type="region of interest" description="Disordered" evidence="1">
    <location>
        <begin position="43"/>
        <end position="104"/>
    </location>
</feature>
<reference evidence="2" key="1">
    <citation type="submission" date="2014-09" db="EMBL/GenBank/DDBJ databases">
        <authorList>
            <person name="Magalhaes I.L.F."/>
            <person name="Oliveira U."/>
            <person name="Santos F.R."/>
            <person name="Vidigal T.H.D.A."/>
            <person name="Brescovit A.D."/>
            <person name="Santos A.J."/>
        </authorList>
    </citation>
    <scope>NUCLEOTIDE SEQUENCE</scope>
    <source>
        <tissue evidence="2">Shoot tissue taken approximately 20 cm above the soil surface</tissue>
    </source>
</reference>
<evidence type="ECO:0000256" key="1">
    <source>
        <dbReference type="SAM" id="MobiDB-lite"/>
    </source>
</evidence>
<feature type="compositionally biased region" description="Pro residues" evidence="1">
    <location>
        <begin position="82"/>
        <end position="104"/>
    </location>
</feature>
<feature type="region of interest" description="Disordered" evidence="1">
    <location>
        <begin position="1"/>
        <end position="22"/>
    </location>
</feature>
<name>A0A0A9ENM5_ARUDO</name>
<reference evidence="2" key="2">
    <citation type="journal article" date="2015" name="Data Brief">
        <title>Shoot transcriptome of the giant reed, Arundo donax.</title>
        <authorList>
            <person name="Barrero R.A."/>
            <person name="Guerrero F.D."/>
            <person name="Moolhuijzen P."/>
            <person name="Goolsby J.A."/>
            <person name="Tidwell J."/>
            <person name="Bellgard S.E."/>
            <person name="Bellgard M.I."/>
        </authorList>
    </citation>
    <scope>NUCLEOTIDE SEQUENCE</scope>
    <source>
        <tissue evidence="2">Shoot tissue taken approximately 20 cm above the soil surface</tissue>
    </source>
</reference>
<protein>
    <submittedName>
        <fullName evidence="2">Uncharacterized protein</fullName>
    </submittedName>
</protein>
<evidence type="ECO:0000313" key="2">
    <source>
        <dbReference type="EMBL" id="JAE01707.1"/>
    </source>
</evidence>